<dbReference type="InterPro" id="IPR020084">
    <property type="entry name" value="NUDIX_hydrolase_CS"/>
</dbReference>
<reference evidence="4 5" key="1">
    <citation type="submission" date="2020-08" db="EMBL/GenBank/DDBJ databases">
        <title>A Genomic Blueprint of the Chicken Gut Microbiome.</title>
        <authorList>
            <person name="Gilroy R."/>
            <person name="Ravi A."/>
            <person name="Getino M."/>
            <person name="Pursley I."/>
            <person name="Horton D.L."/>
            <person name="Alikhan N.-F."/>
            <person name="Baker D."/>
            <person name="Gharbi K."/>
            <person name="Hall N."/>
            <person name="Watson M."/>
            <person name="Adriaenssens E.M."/>
            <person name="Foster-Nyarko E."/>
            <person name="Jarju S."/>
            <person name="Secka A."/>
            <person name="Antonio M."/>
            <person name="Oren A."/>
            <person name="Chaudhuri R."/>
            <person name="La Ragione R.M."/>
            <person name="Hildebrand F."/>
            <person name="Pallen M.J."/>
        </authorList>
    </citation>
    <scope>NUCLEOTIDE SEQUENCE [LARGE SCALE GENOMIC DNA]</scope>
    <source>
        <strain evidence="4 5">Sa4CUA1</strain>
    </source>
</reference>
<dbReference type="SUPFAM" id="SSF55811">
    <property type="entry name" value="Nudix"/>
    <property type="match status" value="1"/>
</dbReference>
<evidence type="ECO:0000256" key="1">
    <source>
        <dbReference type="ARBA" id="ARBA00001946"/>
    </source>
</evidence>
<evidence type="ECO:0000313" key="5">
    <source>
        <dbReference type="Proteomes" id="UP000641803"/>
    </source>
</evidence>
<sequence>MPIPDFVAALRSRVGTDLLWMPGVSGVVIDDAGRLLLGQRADTGQWAIVSGILEPGEDPAVGLAREILEETGVAVHVDALTGVTVTPPVEYPNGDRSQYLDLCFLCRPVSPAAAAEAHVADDESLAVAWFSPDDLPTDLAASTSERLGHTLGYLADPTAGPHLVR</sequence>
<comment type="caution">
    <text evidence="4">The sequence shown here is derived from an EMBL/GenBank/DDBJ whole genome shotgun (WGS) entry which is preliminary data.</text>
</comment>
<feature type="domain" description="Nudix hydrolase" evidence="3">
    <location>
        <begin position="19"/>
        <end position="153"/>
    </location>
</feature>
<dbReference type="Pfam" id="PF00293">
    <property type="entry name" value="NUDIX"/>
    <property type="match status" value="1"/>
</dbReference>
<dbReference type="PROSITE" id="PS00893">
    <property type="entry name" value="NUDIX_BOX"/>
    <property type="match status" value="1"/>
</dbReference>
<dbReference type="PROSITE" id="PS51462">
    <property type="entry name" value="NUDIX"/>
    <property type="match status" value="1"/>
</dbReference>
<gene>
    <name evidence="4" type="ORF">H9652_11380</name>
</gene>
<dbReference type="CDD" id="cd18879">
    <property type="entry name" value="NUDIX_Hydrolase"/>
    <property type="match status" value="1"/>
</dbReference>
<dbReference type="RefSeq" id="WP_191796346.1">
    <property type="nucleotide sequence ID" value="NZ_JACSQQ010000017.1"/>
</dbReference>
<evidence type="ECO:0000313" key="4">
    <source>
        <dbReference type="EMBL" id="MBD7951003.1"/>
    </source>
</evidence>
<dbReference type="EMBL" id="JACSQQ010000017">
    <property type="protein sequence ID" value="MBD7951003.1"/>
    <property type="molecule type" value="Genomic_DNA"/>
</dbReference>
<evidence type="ECO:0000256" key="2">
    <source>
        <dbReference type="ARBA" id="ARBA00022801"/>
    </source>
</evidence>
<dbReference type="InterPro" id="IPR015797">
    <property type="entry name" value="NUDIX_hydrolase-like_dom_sf"/>
</dbReference>
<evidence type="ECO:0000259" key="3">
    <source>
        <dbReference type="PROSITE" id="PS51462"/>
    </source>
</evidence>
<dbReference type="InterPro" id="IPR000086">
    <property type="entry name" value="NUDIX_hydrolase_dom"/>
</dbReference>
<accession>A0ABR8RT75</accession>
<keyword evidence="2" id="KW-0378">Hydrolase</keyword>
<proteinExistence type="predicted"/>
<keyword evidence="5" id="KW-1185">Reference proteome</keyword>
<protein>
    <submittedName>
        <fullName evidence="4">NUDIX domain-containing protein</fullName>
    </submittedName>
</protein>
<dbReference type="Gene3D" id="3.90.79.10">
    <property type="entry name" value="Nucleoside Triphosphate Pyrophosphohydrolase"/>
    <property type="match status" value="1"/>
</dbReference>
<dbReference type="Proteomes" id="UP000641803">
    <property type="component" value="Unassembled WGS sequence"/>
</dbReference>
<comment type="cofactor">
    <cofactor evidence="1">
        <name>Mg(2+)</name>
        <dbReference type="ChEBI" id="CHEBI:18420"/>
    </cofactor>
</comment>
<organism evidence="4 5">
    <name type="scientific">Oerskovia rustica</name>
    <dbReference type="NCBI Taxonomy" id="2762237"/>
    <lineage>
        <taxon>Bacteria</taxon>
        <taxon>Bacillati</taxon>
        <taxon>Actinomycetota</taxon>
        <taxon>Actinomycetes</taxon>
        <taxon>Micrococcales</taxon>
        <taxon>Cellulomonadaceae</taxon>
        <taxon>Oerskovia</taxon>
    </lineage>
</organism>
<dbReference type="PANTHER" id="PTHR43046">
    <property type="entry name" value="GDP-MANNOSE MANNOSYL HYDROLASE"/>
    <property type="match status" value="1"/>
</dbReference>
<name>A0ABR8RT75_9CELL</name>
<dbReference type="PANTHER" id="PTHR43046:SF16">
    <property type="entry name" value="ADP-RIBOSE PYROPHOSPHATASE YJHB-RELATED"/>
    <property type="match status" value="1"/>
</dbReference>